<dbReference type="PIRSF" id="PIRSF005355">
    <property type="entry name" value="UBIAD1"/>
    <property type="match status" value="1"/>
</dbReference>
<dbReference type="PANTHER" id="PTHR13929:SF0">
    <property type="entry name" value="UBIA PRENYLTRANSFERASE DOMAIN-CONTAINING PROTEIN 1"/>
    <property type="match status" value="1"/>
</dbReference>
<proteinExistence type="inferred from homology"/>
<evidence type="ECO:0000256" key="3">
    <source>
        <dbReference type="ARBA" id="ARBA00022428"/>
    </source>
</evidence>
<feature type="transmembrane region" description="Helical" evidence="9">
    <location>
        <begin position="187"/>
        <end position="207"/>
    </location>
</feature>
<evidence type="ECO:0000256" key="4">
    <source>
        <dbReference type="ARBA" id="ARBA00022475"/>
    </source>
</evidence>
<evidence type="ECO:0000256" key="9">
    <source>
        <dbReference type="SAM" id="Phobius"/>
    </source>
</evidence>
<evidence type="ECO:0000256" key="5">
    <source>
        <dbReference type="ARBA" id="ARBA00022679"/>
    </source>
</evidence>
<dbReference type="PANTHER" id="PTHR13929">
    <property type="entry name" value="1,4-DIHYDROXY-2-NAPHTHOATE OCTAPRENYLTRANSFERASE"/>
    <property type="match status" value="1"/>
</dbReference>
<keyword evidence="8 9" id="KW-0472">Membrane</keyword>
<keyword evidence="6 9" id="KW-0812">Transmembrane</keyword>
<feature type="transmembrane region" description="Helical" evidence="9">
    <location>
        <begin position="29"/>
        <end position="47"/>
    </location>
</feature>
<dbReference type="InterPro" id="IPR000537">
    <property type="entry name" value="UbiA_prenyltransferase"/>
</dbReference>
<feature type="transmembrane region" description="Helical" evidence="9">
    <location>
        <begin position="129"/>
        <end position="147"/>
    </location>
</feature>
<dbReference type="Pfam" id="PF01040">
    <property type="entry name" value="UbiA"/>
    <property type="match status" value="1"/>
</dbReference>
<dbReference type="GO" id="GO:0042371">
    <property type="term" value="P:vitamin K biosynthetic process"/>
    <property type="evidence" value="ECO:0007669"/>
    <property type="project" value="TreeGrafter"/>
</dbReference>
<dbReference type="InterPro" id="IPR044878">
    <property type="entry name" value="UbiA_sf"/>
</dbReference>
<dbReference type="InterPro" id="IPR004657">
    <property type="entry name" value="MenA"/>
</dbReference>
<keyword evidence="7 9" id="KW-1133">Transmembrane helix</keyword>
<evidence type="ECO:0000256" key="2">
    <source>
        <dbReference type="ARBA" id="ARBA00004863"/>
    </source>
</evidence>
<keyword evidence="3" id="KW-0474">Menaquinone biosynthesis</keyword>
<dbReference type="NCBIfam" id="TIGR00751">
    <property type="entry name" value="menA"/>
    <property type="match status" value="1"/>
</dbReference>
<dbReference type="GO" id="GO:0046428">
    <property type="term" value="F:1,4-dihydroxy-2-naphthoate polyprenyltransferase activity"/>
    <property type="evidence" value="ECO:0007669"/>
    <property type="project" value="InterPro"/>
</dbReference>
<sequence length="304" mass="33337">MPRREQISSMASSQPTRTQLWLGLTRPRTLLSGLSAVLVAIFYAAFIGPIDPLRTALLLVVAISAQIGSNIANDLIDFKKGADTEERTGPVRPLSKGLLTEGEVRRALYISLFVFLASGITLVALTSWWLLLVGLAVGLGIFSYSGGPYPLSYHGLGDLAVLIFFGWVPVVTSFFILRGTIADPTLWQLATAIGLASVNILVVNNYRDAEEDRKAGKRTLIVRMGRDFAPRFYLTCGLLSLGLLYPIYSFWGMLLMLPYIVLFSATHRHLQFAEGAELNKTLGKTARNVFFLALLIGAMLLLRA</sequence>
<evidence type="ECO:0000256" key="6">
    <source>
        <dbReference type="ARBA" id="ARBA00022692"/>
    </source>
</evidence>
<protein>
    <submittedName>
        <fullName evidence="10">1,4-dihydroxy-2-naphthoate octaprenyltransferase</fullName>
    </submittedName>
</protein>
<feature type="transmembrane region" description="Helical" evidence="9">
    <location>
        <begin position="106"/>
        <end position="123"/>
    </location>
</feature>
<dbReference type="EMBL" id="BK032813">
    <property type="protein sequence ID" value="DAF61513.1"/>
    <property type="molecule type" value="Genomic_DNA"/>
</dbReference>
<accession>A0A8S5TE26</accession>
<feature type="transmembrane region" description="Helical" evidence="9">
    <location>
        <begin position="228"/>
        <end position="248"/>
    </location>
</feature>
<reference evidence="10" key="1">
    <citation type="journal article" date="2021" name="Proc. Natl. Acad. Sci. U.S.A.">
        <title>A Catalog of Tens of Thousands of Viruses from Human Metagenomes Reveals Hidden Associations with Chronic Diseases.</title>
        <authorList>
            <person name="Tisza M.J."/>
            <person name="Buck C.B."/>
        </authorList>
    </citation>
    <scope>NUCLEOTIDE SEQUENCE</scope>
    <source>
        <strain evidence="10">CtJ0s2</strain>
    </source>
</reference>
<evidence type="ECO:0000313" key="10">
    <source>
        <dbReference type="EMBL" id="DAF61513.1"/>
    </source>
</evidence>
<name>A0A8S5TE26_9CAUD</name>
<dbReference type="CDD" id="cd13962">
    <property type="entry name" value="PT_UbiA_UBIAD1"/>
    <property type="match status" value="1"/>
</dbReference>
<keyword evidence="5" id="KW-0808">Transferase</keyword>
<comment type="subcellular location">
    <subcellularLocation>
        <location evidence="1">Membrane</location>
        <topology evidence="1">Multi-pass membrane protein</topology>
    </subcellularLocation>
</comment>
<dbReference type="HAMAP" id="MF_01937">
    <property type="entry name" value="MenA_1"/>
    <property type="match status" value="1"/>
</dbReference>
<organism evidence="10">
    <name type="scientific">Siphoviridae sp. ctJ0s2</name>
    <dbReference type="NCBI Taxonomy" id="2827834"/>
    <lineage>
        <taxon>Viruses</taxon>
        <taxon>Duplodnaviria</taxon>
        <taxon>Heunggongvirae</taxon>
        <taxon>Uroviricota</taxon>
        <taxon>Caudoviricetes</taxon>
    </lineage>
</organism>
<dbReference type="Gene3D" id="1.10.357.140">
    <property type="entry name" value="UbiA prenyltransferase"/>
    <property type="match status" value="1"/>
</dbReference>
<dbReference type="InterPro" id="IPR026046">
    <property type="entry name" value="UBIAD1"/>
</dbReference>
<evidence type="ECO:0000256" key="8">
    <source>
        <dbReference type="ARBA" id="ARBA00023136"/>
    </source>
</evidence>
<keyword evidence="4" id="KW-1003">Cell membrane</keyword>
<feature type="transmembrane region" description="Helical" evidence="9">
    <location>
        <begin position="285"/>
        <end position="302"/>
    </location>
</feature>
<dbReference type="GO" id="GO:0009234">
    <property type="term" value="P:menaquinone biosynthetic process"/>
    <property type="evidence" value="ECO:0007669"/>
    <property type="project" value="UniProtKB-KW"/>
</dbReference>
<dbReference type="GO" id="GO:0005886">
    <property type="term" value="C:plasma membrane"/>
    <property type="evidence" value="ECO:0007669"/>
    <property type="project" value="TreeGrafter"/>
</dbReference>
<feature type="transmembrane region" description="Helical" evidence="9">
    <location>
        <begin position="53"/>
        <end position="72"/>
    </location>
</feature>
<comment type="pathway">
    <text evidence="2">Quinol/quinone metabolism; menaquinone biosynthesis.</text>
</comment>
<feature type="transmembrane region" description="Helical" evidence="9">
    <location>
        <begin position="159"/>
        <end position="181"/>
    </location>
</feature>
<evidence type="ECO:0000256" key="7">
    <source>
        <dbReference type="ARBA" id="ARBA00022989"/>
    </source>
</evidence>
<evidence type="ECO:0000256" key="1">
    <source>
        <dbReference type="ARBA" id="ARBA00004141"/>
    </source>
</evidence>